<dbReference type="HOGENOM" id="CLU_069356_12_9_6"/>
<feature type="DNA-binding region" description="H-T-H motif" evidence="2">
    <location>
        <begin position="30"/>
        <end position="49"/>
    </location>
</feature>
<protein>
    <recommendedName>
        <fullName evidence="3">HTH tetR-type domain-containing protein</fullName>
    </recommendedName>
</protein>
<reference evidence="4 5" key="1">
    <citation type="submission" date="2013-02" db="EMBL/GenBank/DDBJ databases">
        <title>The Genome Sequence of Acinetobacter sp. CIP 56.2.</title>
        <authorList>
            <consortium name="The Broad Institute Genome Sequencing Platform"/>
            <consortium name="The Broad Institute Genome Sequencing Center for Infectious Disease"/>
            <person name="Cerqueira G."/>
            <person name="Feldgarden M."/>
            <person name="Courvalin P."/>
            <person name="Perichon B."/>
            <person name="Grillot-Courvalin C."/>
            <person name="Clermont D."/>
            <person name="Rocha E."/>
            <person name="Yoon E.-J."/>
            <person name="Nemec A."/>
            <person name="Walker B."/>
            <person name="Young S.K."/>
            <person name="Zeng Q."/>
            <person name="Gargeya S."/>
            <person name="Fitzgerald M."/>
            <person name="Haas B."/>
            <person name="Abouelleil A."/>
            <person name="Alvarado L."/>
            <person name="Arachchi H.M."/>
            <person name="Berlin A.M."/>
            <person name="Chapman S.B."/>
            <person name="Dewar J."/>
            <person name="Goldberg J."/>
            <person name="Griggs A."/>
            <person name="Gujja S."/>
            <person name="Hansen M."/>
            <person name="Howarth C."/>
            <person name="Imamovic A."/>
            <person name="Larimer J."/>
            <person name="McCowan C."/>
            <person name="Murphy C."/>
            <person name="Neiman D."/>
            <person name="Pearson M."/>
            <person name="Priest M."/>
            <person name="Roberts A."/>
            <person name="Saif S."/>
            <person name="Shea T."/>
            <person name="Sisk P."/>
            <person name="Sykes S."/>
            <person name="Wortman J."/>
            <person name="Nusbaum C."/>
            <person name="Birren B."/>
        </authorList>
    </citation>
    <scope>NUCLEOTIDE SEQUENCE [LARGE SCALE GENOMIC DNA]</scope>
    <source>
        <strain evidence="4 5">CIP 56.2</strain>
    </source>
</reference>
<dbReference type="Gene3D" id="1.10.357.10">
    <property type="entry name" value="Tetracycline Repressor, domain 2"/>
    <property type="match status" value="1"/>
</dbReference>
<evidence type="ECO:0000313" key="5">
    <source>
        <dbReference type="Proteomes" id="UP000013209"/>
    </source>
</evidence>
<comment type="caution">
    <text evidence="4">The sequence shown here is derived from an EMBL/GenBank/DDBJ whole genome shotgun (WGS) entry which is preliminary data.</text>
</comment>
<dbReference type="eggNOG" id="COG1309">
    <property type="taxonomic scope" value="Bacteria"/>
</dbReference>
<dbReference type="InterPro" id="IPR036271">
    <property type="entry name" value="Tet_transcr_reg_TetR-rel_C_sf"/>
</dbReference>
<feature type="domain" description="HTH tetR-type" evidence="3">
    <location>
        <begin position="7"/>
        <end position="67"/>
    </location>
</feature>
<dbReference type="InterPro" id="IPR050624">
    <property type="entry name" value="HTH-type_Tx_Regulator"/>
</dbReference>
<dbReference type="PANTHER" id="PTHR43479:SF11">
    <property type="entry name" value="ACREF_ENVCD OPERON REPRESSOR-RELATED"/>
    <property type="match status" value="1"/>
</dbReference>
<evidence type="ECO:0000259" key="3">
    <source>
        <dbReference type="PROSITE" id="PS50977"/>
    </source>
</evidence>
<name>N8W8X0_9GAMM</name>
<dbReference type="InterPro" id="IPR009057">
    <property type="entry name" value="Homeodomain-like_sf"/>
</dbReference>
<keyword evidence="1 2" id="KW-0238">DNA-binding</keyword>
<dbReference type="PROSITE" id="PS01081">
    <property type="entry name" value="HTH_TETR_1"/>
    <property type="match status" value="1"/>
</dbReference>
<evidence type="ECO:0000256" key="1">
    <source>
        <dbReference type="ARBA" id="ARBA00023125"/>
    </source>
</evidence>
<evidence type="ECO:0000313" key="4">
    <source>
        <dbReference type="EMBL" id="ENV08487.1"/>
    </source>
</evidence>
<dbReference type="PATRIC" id="fig|1144672.3.peg.3043"/>
<accession>N8W8X0</accession>
<dbReference type="RefSeq" id="WP_004806854.1">
    <property type="nucleotide sequence ID" value="NZ_KB849440.1"/>
</dbReference>
<dbReference type="AlphaFoldDB" id="N8W8X0"/>
<proteinExistence type="predicted"/>
<dbReference type="PANTHER" id="PTHR43479">
    <property type="entry name" value="ACREF/ENVCD OPERON REPRESSOR-RELATED"/>
    <property type="match status" value="1"/>
</dbReference>
<dbReference type="Pfam" id="PF00440">
    <property type="entry name" value="TetR_N"/>
    <property type="match status" value="1"/>
</dbReference>
<dbReference type="GO" id="GO:0003677">
    <property type="term" value="F:DNA binding"/>
    <property type="evidence" value="ECO:0007669"/>
    <property type="project" value="UniProtKB-UniRule"/>
</dbReference>
<dbReference type="SUPFAM" id="SSF48498">
    <property type="entry name" value="Tetracyclin repressor-like, C-terminal domain"/>
    <property type="match status" value="1"/>
</dbReference>
<dbReference type="EMBL" id="APPH01000015">
    <property type="protein sequence ID" value="ENV08487.1"/>
    <property type="molecule type" value="Genomic_DNA"/>
</dbReference>
<sequence length="195" mass="22181">MMQHKSSPRKTTILQAALYCFTKYGVEATTIEMIREQSGASVGSLYHHFGNKEGIAAALYKEGLIQFGQQLNNALQDANSVESMLRCLIEANITWIVENPDWARFIFYQNKVLKAAGQEEAFKEDQKIANQTIYNAVKKLPDLNRLHILPLEMYYSIVIGPIHDYSKRWLNGAVNTSPNDLIEDFIRIAIRSLVD</sequence>
<dbReference type="PROSITE" id="PS50977">
    <property type="entry name" value="HTH_TETR_2"/>
    <property type="match status" value="1"/>
</dbReference>
<dbReference type="SUPFAM" id="SSF46689">
    <property type="entry name" value="Homeodomain-like"/>
    <property type="match status" value="1"/>
</dbReference>
<dbReference type="InterPro" id="IPR001647">
    <property type="entry name" value="HTH_TetR"/>
</dbReference>
<dbReference type="InterPro" id="IPR023772">
    <property type="entry name" value="DNA-bd_HTH_TetR-type_CS"/>
</dbReference>
<evidence type="ECO:0000256" key="2">
    <source>
        <dbReference type="PROSITE-ProRule" id="PRU00335"/>
    </source>
</evidence>
<gene>
    <name evidence="4" type="ORF">F966_03161</name>
</gene>
<dbReference type="Proteomes" id="UP000013209">
    <property type="component" value="Unassembled WGS sequence"/>
</dbReference>
<dbReference type="PRINTS" id="PR00455">
    <property type="entry name" value="HTHTETR"/>
</dbReference>
<organism evidence="4 5">
    <name type="scientific">Acinetobacter higginsii</name>
    <dbReference type="NCBI Taxonomy" id="70347"/>
    <lineage>
        <taxon>Bacteria</taxon>
        <taxon>Pseudomonadati</taxon>
        <taxon>Pseudomonadota</taxon>
        <taxon>Gammaproteobacteria</taxon>
        <taxon>Moraxellales</taxon>
        <taxon>Moraxellaceae</taxon>
        <taxon>Acinetobacter</taxon>
    </lineage>
</organism>